<name>A0A1Q3AW25_CEPFO</name>
<evidence type="ECO:0000256" key="2">
    <source>
        <dbReference type="ARBA" id="ARBA00022884"/>
    </source>
</evidence>
<evidence type="ECO:0000256" key="1">
    <source>
        <dbReference type="ARBA" id="ARBA00022737"/>
    </source>
</evidence>
<reference evidence="6" key="1">
    <citation type="submission" date="2016-04" db="EMBL/GenBank/DDBJ databases">
        <title>Cephalotus genome sequencing.</title>
        <authorList>
            <person name="Fukushima K."/>
            <person name="Hasebe M."/>
            <person name="Fang X."/>
        </authorList>
    </citation>
    <scope>NUCLEOTIDE SEQUENCE [LARGE SCALE GENOMIC DNA]</scope>
    <source>
        <strain evidence="6">cv. St1</strain>
    </source>
</reference>
<dbReference type="InterPro" id="IPR012677">
    <property type="entry name" value="Nucleotide-bd_a/b_plait_sf"/>
</dbReference>
<organism evidence="5 6">
    <name type="scientific">Cephalotus follicularis</name>
    <name type="common">Albany pitcher plant</name>
    <dbReference type="NCBI Taxonomy" id="3775"/>
    <lineage>
        <taxon>Eukaryota</taxon>
        <taxon>Viridiplantae</taxon>
        <taxon>Streptophyta</taxon>
        <taxon>Embryophyta</taxon>
        <taxon>Tracheophyta</taxon>
        <taxon>Spermatophyta</taxon>
        <taxon>Magnoliopsida</taxon>
        <taxon>eudicotyledons</taxon>
        <taxon>Gunneridae</taxon>
        <taxon>Pentapetalae</taxon>
        <taxon>rosids</taxon>
        <taxon>fabids</taxon>
        <taxon>Oxalidales</taxon>
        <taxon>Cephalotaceae</taxon>
        <taxon>Cephalotus</taxon>
    </lineage>
</organism>
<protein>
    <submittedName>
        <fullName evidence="5">RRM_1 domain-containing protein</fullName>
    </submittedName>
</protein>
<evidence type="ECO:0000256" key="3">
    <source>
        <dbReference type="PROSITE-ProRule" id="PRU00176"/>
    </source>
</evidence>
<dbReference type="SUPFAM" id="SSF54928">
    <property type="entry name" value="RNA-binding domain, RBD"/>
    <property type="match status" value="2"/>
</dbReference>
<dbReference type="AlphaFoldDB" id="A0A1Q3AW25"/>
<comment type="caution">
    <text evidence="5">The sequence shown here is derived from an EMBL/GenBank/DDBJ whole genome shotgun (WGS) entry which is preliminary data.</text>
</comment>
<dbReference type="OrthoDB" id="1875751at2759"/>
<dbReference type="InterPro" id="IPR000504">
    <property type="entry name" value="RRM_dom"/>
</dbReference>
<feature type="domain" description="RRM" evidence="4">
    <location>
        <begin position="107"/>
        <end position="184"/>
    </location>
</feature>
<keyword evidence="2 3" id="KW-0694">RNA-binding</keyword>
<evidence type="ECO:0000259" key="4">
    <source>
        <dbReference type="PROSITE" id="PS50102"/>
    </source>
</evidence>
<dbReference type="PANTHER" id="PTHR48032:SF1">
    <property type="entry name" value="RNA-BINDING (RRM_RBD_RNP MOTIFS) FAMILY PROTEIN"/>
    <property type="match status" value="1"/>
</dbReference>
<dbReference type="Pfam" id="PF00076">
    <property type="entry name" value="RRM_1"/>
    <property type="match status" value="2"/>
</dbReference>
<dbReference type="Proteomes" id="UP000187406">
    <property type="component" value="Unassembled WGS sequence"/>
</dbReference>
<keyword evidence="1" id="KW-0677">Repeat</keyword>
<dbReference type="STRING" id="3775.A0A1Q3AW25"/>
<dbReference type="GO" id="GO:0006417">
    <property type="term" value="P:regulation of translation"/>
    <property type="evidence" value="ECO:0007669"/>
    <property type="project" value="TreeGrafter"/>
</dbReference>
<dbReference type="Gene3D" id="3.30.70.330">
    <property type="match status" value="2"/>
</dbReference>
<dbReference type="SMART" id="SM00360">
    <property type="entry name" value="RRM"/>
    <property type="match status" value="2"/>
</dbReference>
<dbReference type="CDD" id="cd12330">
    <property type="entry name" value="RRM2_Hrp1p"/>
    <property type="match status" value="1"/>
</dbReference>
<dbReference type="CDD" id="cd12325">
    <property type="entry name" value="RRM1_hnRNPA_hnRNPD_like"/>
    <property type="match status" value="1"/>
</dbReference>
<dbReference type="EMBL" id="BDDD01000126">
    <property type="protein sequence ID" value="GAV59890.1"/>
    <property type="molecule type" value="Genomic_DNA"/>
</dbReference>
<dbReference type="FunFam" id="3.30.70.330:FF:000051">
    <property type="entry name" value="Heterogeneous nuclear ribonucleoprotein 1"/>
    <property type="match status" value="1"/>
</dbReference>
<sequence>MEMELGKLFIGGISWDTNEDRLREYFQTFGEVMEAVIMKDRATGRARGFGFVVFADPAVAERVVMEKHMIDGRTVEAKKAVPRDDQIILNRNNNSVHGSPAPAARTKKIFVGGLPSTVTENDFKKYFDQFGIITDVVVMYDHNTQRPRGFGFITYDSEEAVDKVLHKTFHELSGKMVEVKKAVPKELSPGPSRSLSGIYNYGPGRVSNFLNGYTQGYNPSSYGGYGVRMDGRFSPVTVSRSGFSPFGPGYGIGLNFDSGLSPSYGGSANLGSNLSHGRISSSYGGNSSRYTGPIGYGGGSGSVISSPSRNLWGNGNLNYGTNSTISNAFMGSESGNSGMSSFGGIGELWGLSSNSVQGGGAGSAYSGSNLNLGSGDFIAGSAAVGYGRNSGTNVAAGLSRASSNGGYEGAYADIYDDGSFFGDSTWRSVPSELEVSGSFGFGLGDAASDVMTKNSAGYVGGYGVTNRQSHRGIAA</sequence>
<dbReference type="PANTHER" id="PTHR48032">
    <property type="entry name" value="RNA-BINDING PROTEIN MUSASHI HOMOLOG RBP6"/>
    <property type="match status" value="1"/>
</dbReference>
<dbReference type="InParanoid" id="A0A1Q3AW25"/>
<dbReference type="GO" id="GO:0003729">
    <property type="term" value="F:mRNA binding"/>
    <property type="evidence" value="ECO:0007669"/>
    <property type="project" value="TreeGrafter"/>
</dbReference>
<dbReference type="PROSITE" id="PS50102">
    <property type="entry name" value="RRM"/>
    <property type="match status" value="2"/>
</dbReference>
<evidence type="ECO:0000313" key="5">
    <source>
        <dbReference type="EMBL" id="GAV59890.1"/>
    </source>
</evidence>
<evidence type="ECO:0000313" key="6">
    <source>
        <dbReference type="Proteomes" id="UP000187406"/>
    </source>
</evidence>
<accession>A0A1Q3AW25</accession>
<proteinExistence type="predicted"/>
<dbReference type="InterPro" id="IPR035979">
    <property type="entry name" value="RBD_domain_sf"/>
</dbReference>
<feature type="domain" description="RRM" evidence="4">
    <location>
        <begin position="6"/>
        <end position="82"/>
    </location>
</feature>
<gene>
    <name evidence="5" type="ORF">CFOL_v3_03421</name>
</gene>
<dbReference type="FunCoup" id="A0A1Q3AW25">
    <property type="interactions" value="2664"/>
</dbReference>
<keyword evidence="6" id="KW-1185">Reference proteome</keyword>
<dbReference type="FunFam" id="3.30.70.330:FF:000102">
    <property type="entry name" value="Heterogeneous nuclear ribonucleoprotein 1"/>
    <property type="match status" value="1"/>
</dbReference>